<name>A0ABS4PT31_9PSEU</name>
<dbReference type="RefSeq" id="WP_209665882.1">
    <property type="nucleotide sequence ID" value="NZ_JAGGMS010000001.1"/>
</dbReference>
<proteinExistence type="predicted"/>
<gene>
    <name evidence="2" type="ORF">JOM49_004123</name>
</gene>
<accession>A0ABS4PT31</accession>
<dbReference type="Proteomes" id="UP000741013">
    <property type="component" value="Unassembled WGS sequence"/>
</dbReference>
<keyword evidence="1" id="KW-0472">Membrane</keyword>
<keyword evidence="3" id="KW-1185">Reference proteome</keyword>
<evidence type="ECO:0008006" key="4">
    <source>
        <dbReference type="Google" id="ProtNLM"/>
    </source>
</evidence>
<feature type="transmembrane region" description="Helical" evidence="1">
    <location>
        <begin position="162"/>
        <end position="186"/>
    </location>
</feature>
<keyword evidence="1" id="KW-0812">Transmembrane</keyword>
<feature type="transmembrane region" description="Helical" evidence="1">
    <location>
        <begin position="246"/>
        <end position="266"/>
    </location>
</feature>
<evidence type="ECO:0000256" key="1">
    <source>
        <dbReference type="SAM" id="Phobius"/>
    </source>
</evidence>
<feature type="transmembrane region" description="Helical" evidence="1">
    <location>
        <begin position="130"/>
        <end position="150"/>
    </location>
</feature>
<sequence>MTAAPAALRSARARWTAMADETTWQASLVKAVGFETAQHARNRLALMLVLFFIPAWLGLVTGILPSSPIEYQSRITGDLITVPANELGLMSAAINAVTLIVGFMMFAAMRRSSEFDQRLVLAGYSRSGLLLAKLVALVLVAVVVSAYAALSMTFFTDVHQGALLGLSLFASGLTYGGIGIVLGVAVSTELAGMFVIIMISLVDVMVQNPVINPGRDQTLVQFLPTYGAMQSGVAATFTEEVSARHLLLGPMWLVAFAVFGLVAFYARTRDHSSHSDAPPPAPPTAMVTLRTLPDGTMVVESHQGPILLCSHTDCELEPEGS</sequence>
<keyword evidence="1" id="KW-1133">Transmembrane helix</keyword>
<comment type="caution">
    <text evidence="2">The sequence shown here is derived from an EMBL/GenBank/DDBJ whole genome shotgun (WGS) entry which is preliminary data.</text>
</comment>
<feature type="transmembrane region" description="Helical" evidence="1">
    <location>
        <begin position="44"/>
        <end position="67"/>
    </location>
</feature>
<feature type="transmembrane region" description="Helical" evidence="1">
    <location>
        <begin position="193"/>
        <end position="211"/>
    </location>
</feature>
<dbReference type="EMBL" id="JAGGMS010000001">
    <property type="protein sequence ID" value="MBP2182597.1"/>
    <property type="molecule type" value="Genomic_DNA"/>
</dbReference>
<evidence type="ECO:0000313" key="3">
    <source>
        <dbReference type="Proteomes" id="UP000741013"/>
    </source>
</evidence>
<protein>
    <recommendedName>
        <fullName evidence="4">ABC transporter permease</fullName>
    </recommendedName>
</protein>
<evidence type="ECO:0000313" key="2">
    <source>
        <dbReference type="EMBL" id="MBP2182597.1"/>
    </source>
</evidence>
<organism evidence="2 3">
    <name type="scientific">Amycolatopsis magusensis</name>
    <dbReference type="NCBI Taxonomy" id="882444"/>
    <lineage>
        <taxon>Bacteria</taxon>
        <taxon>Bacillati</taxon>
        <taxon>Actinomycetota</taxon>
        <taxon>Actinomycetes</taxon>
        <taxon>Pseudonocardiales</taxon>
        <taxon>Pseudonocardiaceae</taxon>
        <taxon>Amycolatopsis</taxon>
    </lineage>
</organism>
<reference evidence="2 3" key="1">
    <citation type="submission" date="2021-03" db="EMBL/GenBank/DDBJ databases">
        <title>Sequencing the genomes of 1000 actinobacteria strains.</title>
        <authorList>
            <person name="Klenk H.-P."/>
        </authorList>
    </citation>
    <scope>NUCLEOTIDE SEQUENCE [LARGE SCALE GENOMIC DNA]</scope>
    <source>
        <strain evidence="2 3">DSM 45510</strain>
    </source>
</reference>
<feature type="transmembrane region" description="Helical" evidence="1">
    <location>
        <begin position="87"/>
        <end position="109"/>
    </location>
</feature>